<dbReference type="Proteomes" id="UP000483820">
    <property type="component" value="Chromosome IV"/>
</dbReference>
<sequence length="435" mass="49242">MHWFLVAGILLAAAGPTLAMSLSKSEIEELLIKEATPIMMAEFLNVVRDKIGKEEDVKFNNLKLTESLKVPEVQCERNYAEDTEKLIKELIEKYPSDEQKQEEEAETVGDDTLLSCFLPSRTEVNCKWKECEGSKNPKALCVCGPKKCKLDSDGLCDKKGSKDGDDEKDGSSSLFVVGPTLAMSSFENDVKELLYKEASPAVMAEVLNAFRDKMTEEYGFKFNKLKPTESLKVPEIQCGRNYIEDLEKLIEEAKKKYPSDDQKQLEEAENTGDDNFFSCLSPSRNEINCKAKECEGSKDLTMLCVCGPKKGSEDGDKKKDDDEEDGSSSLFVFDDGDGPRVFRKKTSFPTQEELNFFHANVSIGKEPTMKRQNAAYRAMDPVRIKFINLDKVAFGSDLHYHMSTLFKRNVWFQLEHSGFLEKKWDHQEPSHPQSD</sequence>
<keyword evidence="3" id="KW-0732">Signal</keyword>
<evidence type="ECO:0000313" key="5">
    <source>
        <dbReference type="Proteomes" id="UP000483820"/>
    </source>
</evidence>
<reference evidence="4 5" key="1">
    <citation type="submission" date="2019-12" db="EMBL/GenBank/DDBJ databases">
        <title>Chromosome-level assembly of the Caenorhabditis remanei genome.</title>
        <authorList>
            <person name="Teterina A.A."/>
            <person name="Willis J.H."/>
            <person name="Phillips P.C."/>
        </authorList>
    </citation>
    <scope>NUCLEOTIDE SEQUENCE [LARGE SCALE GENOMIC DNA]</scope>
    <source>
        <strain evidence="4 5">PX506</strain>
        <tissue evidence="4">Whole organism</tissue>
    </source>
</reference>
<evidence type="ECO:0000256" key="3">
    <source>
        <dbReference type="SAM" id="SignalP"/>
    </source>
</evidence>
<evidence type="ECO:0000313" key="4">
    <source>
        <dbReference type="EMBL" id="KAF1759273.1"/>
    </source>
</evidence>
<name>A0A6A5GY08_CAERE</name>
<proteinExistence type="predicted"/>
<evidence type="ECO:0000256" key="1">
    <source>
        <dbReference type="SAM" id="Coils"/>
    </source>
</evidence>
<accession>A0A6A5GY08</accession>
<feature type="compositionally biased region" description="Basic and acidic residues" evidence="2">
    <location>
        <begin position="310"/>
        <end position="320"/>
    </location>
</feature>
<feature type="signal peptide" evidence="3">
    <location>
        <begin position="1"/>
        <end position="19"/>
    </location>
</feature>
<comment type="caution">
    <text evidence="4">The sequence shown here is derived from an EMBL/GenBank/DDBJ whole genome shotgun (WGS) entry which is preliminary data.</text>
</comment>
<dbReference type="RefSeq" id="XP_053585870.1">
    <property type="nucleotide sequence ID" value="XM_053731098.1"/>
</dbReference>
<gene>
    <name evidence="4" type="ORF">GCK72_015737</name>
</gene>
<keyword evidence="1" id="KW-0175">Coiled coil</keyword>
<dbReference type="GeneID" id="9817200"/>
<dbReference type="CTD" id="9817200"/>
<feature type="region of interest" description="Disordered" evidence="2">
    <location>
        <begin position="310"/>
        <end position="330"/>
    </location>
</feature>
<dbReference type="AlphaFoldDB" id="A0A6A5GY08"/>
<dbReference type="EMBL" id="WUAV01000004">
    <property type="protein sequence ID" value="KAF1759273.1"/>
    <property type="molecule type" value="Genomic_DNA"/>
</dbReference>
<organism evidence="4 5">
    <name type="scientific">Caenorhabditis remanei</name>
    <name type="common">Caenorhabditis vulgaris</name>
    <dbReference type="NCBI Taxonomy" id="31234"/>
    <lineage>
        <taxon>Eukaryota</taxon>
        <taxon>Metazoa</taxon>
        <taxon>Ecdysozoa</taxon>
        <taxon>Nematoda</taxon>
        <taxon>Chromadorea</taxon>
        <taxon>Rhabditida</taxon>
        <taxon>Rhabditina</taxon>
        <taxon>Rhabditomorpha</taxon>
        <taxon>Rhabditoidea</taxon>
        <taxon>Rhabditidae</taxon>
        <taxon>Peloderinae</taxon>
        <taxon>Caenorhabditis</taxon>
    </lineage>
</organism>
<feature type="coiled-coil region" evidence="1">
    <location>
        <begin position="236"/>
        <end position="263"/>
    </location>
</feature>
<feature type="chain" id="PRO_5025384124" evidence="3">
    <location>
        <begin position="20"/>
        <end position="435"/>
    </location>
</feature>
<protein>
    <submittedName>
        <fullName evidence="4">Uncharacterized protein</fullName>
    </submittedName>
</protein>
<dbReference type="KEGG" id="crq:GCK72_015737"/>
<evidence type="ECO:0000256" key="2">
    <source>
        <dbReference type="SAM" id="MobiDB-lite"/>
    </source>
</evidence>